<dbReference type="InterPro" id="IPR004838">
    <property type="entry name" value="NHTrfase_class1_PyrdxlP-BS"/>
</dbReference>
<evidence type="ECO:0000256" key="3">
    <source>
        <dbReference type="ARBA" id="ARBA00022679"/>
    </source>
</evidence>
<dbReference type="PROSITE" id="PS00105">
    <property type="entry name" value="AA_TRANSFER_CLASS_1"/>
    <property type="match status" value="1"/>
</dbReference>
<keyword evidence="2 4" id="KW-0032">Aminotransferase</keyword>
<feature type="domain" description="Aminotransferase class I/classII large" evidence="5">
    <location>
        <begin position="32"/>
        <end position="383"/>
    </location>
</feature>
<dbReference type="NCBIfam" id="NF006604">
    <property type="entry name" value="PRK09148.1"/>
    <property type="match status" value="1"/>
</dbReference>
<dbReference type="Gene3D" id="3.40.640.10">
    <property type="entry name" value="Type I PLP-dependent aspartate aminotransferase-like (Major domain)"/>
    <property type="match status" value="1"/>
</dbReference>
<sequence length="402" mass="43914">MSEEFYRIRRLPPYVIAEVNAMRAAARARGEDIIDLGMGNPDLPPPQHVLDKLIEVTSKPDAHGYSQSKGIPGLRRAQANYYGRRFGVDLDPETEVVVTMGSKEGLASLATAITAPGDVILAPNPSYPIHTFGFIIAGATIRAVPTTPDEAYFESLKRAMEFTIPRPSVLVVNYPSNPTAETVDLAFYERLVAFAKDQGLWILSDLAYSELYYDGNPTPSILQVKGGKDVAVEFTSLSKTYSMAGWRIGFAVGNRKLIAAMTRVKSYLDYGAFTPIQAAACAALNGPQDIVEKNRQLYHKRRDVLVESFARSGWDIPSPRASMFAWAPLPPALAHLGSLEFSKQLLTEAKVAVAPGVGYGENGEGYVRIAMVENEQRLRQAARNVKRYLQSMGVNTPGAKAG</sequence>
<dbReference type="InterPro" id="IPR015421">
    <property type="entry name" value="PyrdxlP-dep_Trfase_major"/>
</dbReference>
<comment type="similarity">
    <text evidence="4">Belongs to the class-I pyridoxal-phosphate-dependent aminotransferase family.</text>
</comment>
<evidence type="ECO:0000259" key="5">
    <source>
        <dbReference type="Pfam" id="PF00155"/>
    </source>
</evidence>
<proteinExistence type="inferred from homology"/>
<evidence type="ECO:0000313" key="9">
    <source>
        <dbReference type="Proteomes" id="UP000436801"/>
    </source>
</evidence>
<dbReference type="Proteomes" id="UP000436801">
    <property type="component" value="Unassembled WGS sequence"/>
</dbReference>
<dbReference type="Gene3D" id="3.90.1150.10">
    <property type="entry name" value="Aspartate Aminotransferase, domain 1"/>
    <property type="match status" value="1"/>
</dbReference>
<dbReference type="Proteomes" id="UP000323502">
    <property type="component" value="Unassembled WGS sequence"/>
</dbReference>
<reference evidence="6 9" key="2">
    <citation type="submission" date="2019-12" db="EMBL/GenBank/DDBJ databases">
        <authorList>
            <person name="Zheng J."/>
        </authorList>
    </citation>
    <scope>NUCLEOTIDE SEQUENCE [LARGE SCALE GENOMIC DNA]</scope>
    <source>
        <strain evidence="6 9">DSM 27347</strain>
    </source>
</reference>
<dbReference type="RefSeq" id="WP_112384145.1">
    <property type="nucleotide sequence ID" value="NZ_CP178397.1"/>
</dbReference>
<evidence type="ECO:0000256" key="4">
    <source>
        <dbReference type="RuleBase" id="RU000481"/>
    </source>
</evidence>
<reference evidence="7 8" key="1">
    <citation type="submission" date="2016-10" db="EMBL/GenBank/DDBJ databases">
        <authorList>
            <person name="Varghese N."/>
            <person name="Submissions S."/>
        </authorList>
    </citation>
    <scope>NUCLEOTIDE SEQUENCE [LARGE SCALE GENOMIC DNA]</scope>
    <source>
        <strain evidence="7 8">S7-754</strain>
    </source>
</reference>
<dbReference type="PANTHER" id="PTHR42832">
    <property type="entry name" value="AMINO ACID AMINOTRANSFERASE"/>
    <property type="match status" value="1"/>
</dbReference>
<dbReference type="CDD" id="cd00609">
    <property type="entry name" value="AAT_like"/>
    <property type="match status" value="1"/>
</dbReference>
<keyword evidence="3 4" id="KW-0808">Transferase</keyword>
<evidence type="ECO:0000313" key="8">
    <source>
        <dbReference type="Proteomes" id="UP000323502"/>
    </source>
</evidence>
<keyword evidence="8" id="KW-1185">Reference proteome</keyword>
<evidence type="ECO:0000313" key="6">
    <source>
        <dbReference type="EMBL" id="MWC42982.1"/>
    </source>
</evidence>
<name>A0A1G7GQZ1_9SPHN</name>
<dbReference type="InterPro" id="IPR050881">
    <property type="entry name" value="LL-DAP_aminotransferase"/>
</dbReference>
<dbReference type="InterPro" id="IPR004839">
    <property type="entry name" value="Aminotransferase_I/II_large"/>
</dbReference>
<dbReference type="OrthoDB" id="9763453at2"/>
<dbReference type="Pfam" id="PF00155">
    <property type="entry name" value="Aminotran_1_2"/>
    <property type="match status" value="1"/>
</dbReference>
<evidence type="ECO:0000256" key="1">
    <source>
        <dbReference type="ARBA" id="ARBA00001933"/>
    </source>
</evidence>
<accession>A0A1G7GQZ1</accession>
<dbReference type="EC" id="2.6.1.-" evidence="4"/>
<dbReference type="EMBL" id="WSUT01000005">
    <property type="protein sequence ID" value="MWC42982.1"/>
    <property type="molecule type" value="Genomic_DNA"/>
</dbReference>
<evidence type="ECO:0000256" key="2">
    <source>
        <dbReference type="ARBA" id="ARBA00022576"/>
    </source>
</evidence>
<gene>
    <name evidence="6" type="ORF">GQR91_04810</name>
    <name evidence="7" type="ORF">SAMN05216557_101992</name>
</gene>
<dbReference type="AlphaFoldDB" id="A0A1G7GQZ1"/>
<evidence type="ECO:0000313" key="7">
    <source>
        <dbReference type="EMBL" id="SDE90552.1"/>
    </source>
</evidence>
<protein>
    <recommendedName>
        <fullName evidence="4">Aminotransferase</fullName>
        <ecNumber evidence="4">2.6.1.-</ecNumber>
    </recommendedName>
</protein>
<dbReference type="EMBL" id="FNBI01000001">
    <property type="protein sequence ID" value="SDE90552.1"/>
    <property type="molecule type" value="Genomic_DNA"/>
</dbReference>
<comment type="cofactor">
    <cofactor evidence="1 4">
        <name>pyridoxal 5'-phosphate</name>
        <dbReference type="ChEBI" id="CHEBI:597326"/>
    </cofactor>
</comment>
<dbReference type="PANTHER" id="PTHR42832:SF1">
    <property type="entry name" value="GLUTAMATE-PYRUVATE AMINOTRANSFERASE ALAC"/>
    <property type="match status" value="1"/>
</dbReference>
<dbReference type="GO" id="GO:0008483">
    <property type="term" value="F:transaminase activity"/>
    <property type="evidence" value="ECO:0007669"/>
    <property type="project" value="UniProtKB-KW"/>
</dbReference>
<dbReference type="SUPFAM" id="SSF53383">
    <property type="entry name" value="PLP-dependent transferases"/>
    <property type="match status" value="1"/>
</dbReference>
<dbReference type="InterPro" id="IPR015422">
    <property type="entry name" value="PyrdxlP-dep_Trfase_small"/>
</dbReference>
<dbReference type="InterPro" id="IPR015424">
    <property type="entry name" value="PyrdxlP-dep_Trfase"/>
</dbReference>
<organism evidence="7 8">
    <name type="scientific">Sphingomonas carotinifaciens</name>
    <dbReference type="NCBI Taxonomy" id="1166323"/>
    <lineage>
        <taxon>Bacteria</taxon>
        <taxon>Pseudomonadati</taxon>
        <taxon>Pseudomonadota</taxon>
        <taxon>Alphaproteobacteria</taxon>
        <taxon>Sphingomonadales</taxon>
        <taxon>Sphingomonadaceae</taxon>
        <taxon>Sphingomonas</taxon>
    </lineage>
</organism>
<dbReference type="GO" id="GO:0030170">
    <property type="term" value="F:pyridoxal phosphate binding"/>
    <property type="evidence" value="ECO:0007669"/>
    <property type="project" value="InterPro"/>
</dbReference>